<reference evidence="2" key="1">
    <citation type="submission" date="2017-06" db="EMBL/GenBank/DDBJ databases">
        <title>Complete Genome Sequence of Mycobacterium shigaense.</title>
        <authorList>
            <person name="Fukano H."/>
            <person name="Yoshida M."/>
            <person name="Kazumi Y."/>
            <person name="Ogura Y."/>
            <person name="Mitarai S."/>
            <person name="Hayashi T."/>
            <person name="Hoshino Y."/>
        </authorList>
    </citation>
    <scope>NUCLEOTIDE SEQUENCE [LARGE SCALE GENOMIC DNA]</scope>
    <source>
        <strain evidence="2">UN-152</strain>
    </source>
</reference>
<dbReference type="Gene3D" id="3.90.180.10">
    <property type="entry name" value="Medium-chain alcohol dehydrogenases, catalytic domain"/>
    <property type="match status" value="2"/>
</dbReference>
<keyword evidence="2" id="KW-1185">Reference proteome</keyword>
<dbReference type="InterPro" id="IPR011032">
    <property type="entry name" value="GroES-like_sf"/>
</dbReference>
<gene>
    <name evidence="1" type="ORF">MSG_04820</name>
</gene>
<evidence type="ECO:0000313" key="2">
    <source>
        <dbReference type="Proteomes" id="UP000217736"/>
    </source>
</evidence>
<dbReference type="EMBL" id="AP018164">
    <property type="protein sequence ID" value="BAX94929.1"/>
    <property type="molecule type" value="Genomic_DNA"/>
</dbReference>
<dbReference type="RefSeq" id="WP_096443593.1">
    <property type="nucleotide sequence ID" value="NZ_AP018164.1"/>
</dbReference>
<proteinExistence type="predicted"/>
<protein>
    <submittedName>
        <fullName evidence="1">NADPH:quinone reductase</fullName>
    </submittedName>
</protein>
<dbReference type="PANTHER" id="PTHR43677">
    <property type="entry name" value="SHORT-CHAIN DEHYDROGENASE/REDUCTASE"/>
    <property type="match status" value="1"/>
</dbReference>
<dbReference type="InterPro" id="IPR013149">
    <property type="entry name" value="ADH-like_C"/>
</dbReference>
<organism evidence="1 2">
    <name type="scientific">Mycobacterium shigaense</name>
    <dbReference type="NCBI Taxonomy" id="722731"/>
    <lineage>
        <taxon>Bacteria</taxon>
        <taxon>Bacillati</taxon>
        <taxon>Actinomycetota</taxon>
        <taxon>Actinomycetes</taxon>
        <taxon>Mycobacteriales</taxon>
        <taxon>Mycobacteriaceae</taxon>
        <taxon>Mycobacterium</taxon>
        <taxon>Mycobacterium simiae complex</taxon>
    </lineage>
</organism>
<dbReference type="KEGG" id="mshg:MSG_04820"/>
<dbReference type="AlphaFoldDB" id="A0A1Z4EPP6"/>
<dbReference type="PANTHER" id="PTHR43677:SF11">
    <property type="entry name" value="ZINC-CONTAINING ALCOHOL DEHYDROGENASE"/>
    <property type="match status" value="1"/>
</dbReference>
<dbReference type="Pfam" id="PF00107">
    <property type="entry name" value="ADH_zinc_N"/>
    <property type="match status" value="1"/>
</dbReference>
<dbReference type="SUPFAM" id="SSF50129">
    <property type="entry name" value="GroES-like"/>
    <property type="match status" value="1"/>
</dbReference>
<dbReference type="InterPro" id="IPR036291">
    <property type="entry name" value="NAD(P)-bd_dom_sf"/>
</dbReference>
<dbReference type="SUPFAM" id="SSF51735">
    <property type="entry name" value="NAD(P)-binding Rossmann-fold domains"/>
    <property type="match status" value="1"/>
</dbReference>
<dbReference type="OrthoDB" id="9787435at2"/>
<evidence type="ECO:0000313" key="1">
    <source>
        <dbReference type="EMBL" id="BAX94929.1"/>
    </source>
</evidence>
<accession>A0A1Z4EPP6</accession>
<name>A0A1Z4EPP6_9MYCO</name>
<dbReference type="Gene3D" id="3.40.50.720">
    <property type="entry name" value="NAD(P)-binding Rossmann-like Domain"/>
    <property type="match status" value="1"/>
</dbReference>
<dbReference type="InterPro" id="IPR051397">
    <property type="entry name" value="Zn-ADH-like_protein"/>
</dbReference>
<sequence length="320" mass="33586">MYAAVVTSFDSPPGYRQIPTPTPRTGDEVLVDVVASGLHRRVRSQADGSHYTSTGELPLVPGIDGVGRAPDGTLRYFVLPDTTMGAMAEQTVIDARRSVVLPDDADPVLVAAAMNPLMSSWIALRRRIVFEPGQTALILGATGSSGRMAVQVAKRLGAGQVIGAGRDARRLAALADLGADITVRIDTAAAIRELAYTARDVDVVIDYLWGPITAELMAGIAGNRSDRGRPLAWIEIGSVAGATAEIPSAALRAVRLQIVGSGQGSVSTRDILAELPGLATKISGGDFRLDTRAVPLADVGTAWNETESDRRIVFTPGAPK</sequence>
<dbReference type="GO" id="GO:0016491">
    <property type="term" value="F:oxidoreductase activity"/>
    <property type="evidence" value="ECO:0007669"/>
    <property type="project" value="TreeGrafter"/>
</dbReference>
<dbReference type="Proteomes" id="UP000217736">
    <property type="component" value="Chromosome"/>
</dbReference>